<protein>
    <submittedName>
        <fullName evidence="2">Helix-turn-helix domain-containing protein</fullName>
    </submittedName>
</protein>
<gene>
    <name evidence="2" type="ORF">J7W16_18400</name>
</gene>
<dbReference type="InterPro" id="IPR024978">
    <property type="entry name" value="Homeodomain_phBC6A51-type"/>
</dbReference>
<accession>A0A941AQR8</accession>
<dbReference type="Gene3D" id="1.10.10.60">
    <property type="entry name" value="Homeodomain-like"/>
    <property type="match status" value="1"/>
</dbReference>
<comment type="caution">
    <text evidence="2">The sequence shown here is derived from an EMBL/GenBank/DDBJ whole genome shotgun (WGS) entry which is preliminary data.</text>
</comment>
<feature type="domain" description="Homeodomain phBC6A51-type" evidence="1">
    <location>
        <begin position="5"/>
        <end position="55"/>
    </location>
</feature>
<dbReference type="SUPFAM" id="SSF88659">
    <property type="entry name" value="Sigma3 and sigma4 domains of RNA polymerase sigma factors"/>
    <property type="match status" value="1"/>
</dbReference>
<keyword evidence="3" id="KW-1185">Reference proteome</keyword>
<name>A0A941AQR8_9BACI</name>
<sequence length="58" mass="6924">MYKRLEPKQLLAIELLSSKRYSINEISHKCNVSRMTIWKWRQDPSFKKVLDIKSESIG</sequence>
<dbReference type="InterPro" id="IPR013324">
    <property type="entry name" value="RNA_pol_sigma_r3/r4-like"/>
</dbReference>
<evidence type="ECO:0000313" key="3">
    <source>
        <dbReference type="Proteomes" id="UP000678228"/>
    </source>
</evidence>
<dbReference type="AlphaFoldDB" id="A0A941AQR8"/>
<reference evidence="2" key="1">
    <citation type="submission" date="2021-03" db="EMBL/GenBank/DDBJ databases">
        <title>Bacillus suaedae sp. nov., isolated from Suaeda aralocaspica.</title>
        <authorList>
            <person name="Lei R.F.R."/>
        </authorList>
    </citation>
    <scope>NUCLEOTIDE SEQUENCE</scope>
    <source>
        <strain evidence="2">YZJH907-2</strain>
    </source>
</reference>
<dbReference type="Pfam" id="PF13022">
    <property type="entry name" value="HTH_Tnp_1_2"/>
    <property type="match status" value="1"/>
</dbReference>
<evidence type="ECO:0000259" key="1">
    <source>
        <dbReference type="Pfam" id="PF13022"/>
    </source>
</evidence>
<dbReference type="Proteomes" id="UP000678228">
    <property type="component" value="Unassembled WGS sequence"/>
</dbReference>
<organism evidence="2 3">
    <name type="scientific">Halalkalibacter suaedae</name>
    <dbReference type="NCBI Taxonomy" id="2822140"/>
    <lineage>
        <taxon>Bacteria</taxon>
        <taxon>Bacillati</taxon>
        <taxon>Bacillota</taxon>
        <taxon>Bacilli</taxon>
        <taxon>Bacillales</taxon>
        <taxon>Bacillaceae</taxon>
        <taxon>Halalkalibacter</taxon>
    </lineage>
</organism>
<dbReference type="RefSeq" id="WP_210598955.1">
    <property type="nucleotide sequence ID" value="NZ_JAGKSQ010000010.1"/>
</dbReference>
<evidence type="ECO:0000313" key="2">
    <source>
        <dbReference type="EMBL" id="MBP3953097.1"/>
    </source>
</evidence>
<dbReference type="EMBL" id="JAGKSQ010000010">
    <property type="protein sequence ID" value="MBP3953097.1"/>
    <property type="molecule type" value="Genomic_DNA"/>
</dbReference>
<proteinExistence type="predicted"/>